<name>A0A811V7S1_CERCA</name>
<keyword evidence="2" id="KW-1185">Reference proteome</keyword>
<reference evidence="1" key="1">
    <citation type="submission" date="2020-11" db="EMBL/GenBank/DDBJ databases">
        <authorList>
            <person name="Whitehead M."/>
        </authorList>
    </citation>
    <scope>NUCLEOTIDE SEQUENCE</scope>
    <source>
        <strain evidence="1">EGII</strain>
    </source>
</reference>
<sequence>MVINSVVSQSIAYWSQDPCIGNPNISSNRINFAFLLVFEAEVVASRLRSGTSELPLEVTPFLESSLPPLAPNGKNSFPIGPDDFFGALALETLLQRSIRNKR</sequence>
<gene>
    <name evidence="1" type="ORF">CCAP1982_LOCUS19585</name>
</gene>
<dbReference type="Proteomes" id="UP000606786">
    <property type="component" value="Unassembled WGS sequence"/>
</dbReference>
<comment type="caution">
    <text evidence="1">The sequence shown here is derived from an EMBL/GenBank/DDBJ whole genome shotgun (WGS) entry which is preliminary data.</text>
</comment>
<evidence type="ECO:0000313" key="1">
    <source>
        <dbReference type="EMBL" id="CAD7011486.1"/>
    </source>
</evidence>
<dbReference type="AlphaFoldDB" id="A0A811V7S1"/>
<organism evidence="1 2">
    <name type="scientific">Ceratitis capitata</name>
    <name type="common">Mediterranean fruit fly</name>
    <name type="synonym">Tephritis capitata</name>
    <dbReference type="NCBI Taxonomy" id="7213"/>
    <lineage>
        <taxon>Eukaryota</taxon>
        <taxon>Metazoa</taxon>
        <taxon>Ecdysozoa</taxon>
        <taxon>Arthropoda</taxon>
        <taxon>Hexapoda</taxon>
        <taxon>Insecta</taxon>
        <taxon>Pterygota</taxon>
        <taxon>Neoptera</taxon>
        <taxon>Endopterygota</taxon>
        <taxon>Diptera</taxon>
        <taxon>Brachycera</taxon>
        <taxon>Muscomorpha</taxon>
        <taxon>Tephritoidea</taxon>
        <taxon>Tephritidae</taxon>
        <taxon>Ceratitis</taxon>
        <taxon>Ceratitis</taxon>
    </lineage>
</organism>
<evidence type="ECO:0000313" key="2">
    <source>
        <dbReference type="Proteomes" id="UP000606786"/>
    </source>
</evidence>
<protein>
    <submittedName>
        <fullName evidence="1">(Mediterranean fruit fly) hypothetical protein</fullName>
    </submittedName>
</protein>
<accession>A0A811V7S1</accession>
<dbReference type="EMBL" id="CAJHJT010000056">
    <property type="protein sequence ID" value="CAD7011486.1"/>
    <property type="molecule type" value="Genomic_DNA"/>
</dbReference>
<proteinExistence type="predicted"/>